<keyword evidence="11" id="KW-0597">Phosphoprotein</keyword>
<evidence type="ECO:0000256" key="18">
    <source>
        <dbReference type="ARBA" id="ARBA00023319"/>
    </source>
</evidence>
<feature type="domain" description="Ig-like" evidence="23">
    <location>
        <begin position="1248"/>
        <end position="1332"/>
    </location>
</feature>
<feature type="domain" description="Ig-like" evidence="23">
    <location>
        <begin position="1380"/>
        <end position="1471"/>
    </location>
</feature>
<dbReference type="SUPFAM" id="SSF48726">
    <property type="entry name" value="Immunoglobulin"/>
    <property type="match status" value="5"/>
</dbReference>
<dbReference type="Ensembl" id="ENSOKIT00005025911.1">
    <property type="protein sequence ID" value="ENSOKIP00005024455.1"/>
    <property type="gene ID" value="ENSOKIG00005010206.1"/>
</dbReference>
<evidence type="ECO:0000256" key="4">
    <source>
        <dbReference type="ARBA" id="ARBA00004246"/>
    </source>
</evidence>
<keyword evidence="25" id="KW-1185">Reference proteome</keyword>
<dbReference type="InterPro" id="IPR013783">
    <property type="entry name" value="Ig-like_fold"/>
</dbReference>
<dbReference type="PROSITE" id="PS50835">
    <property type="entry name" value="IG_LIKE"/>
    <property type="match status" value="5"/>
</dbReference>
<reference evidence="24" key="2">
    <citation type="submission" date="2025-09" db="UniProtKB">
        <authorList>
            <consortium name="Ensembl"/>
        </authorList>
    </citation>
    <scope>IDENTIFICATION</scope>
</reference>
<dbReference type="GO" id="GO:0001726">
    <property type="term" value="C:ruffle"/>
    <property type="evidence" value="ECO:0007669"/>
    <property type="project" value="UniProtKB-SubCell"/>
</dbReference>
<evidence type="ECO:0000256" key="7">
    <source>
        <dbReference type="ARBA" id="ARBA00004510"/>
    </source>
</evidence>
<evidence type="ECO:0000256" key="9">
    <source>
        <dbReference type="ARBA" id="ARBA00006692"/>
    </source>
</evidence>
<name>A0A8C7DPL6_ONCKI</name>
<dbReference type="GO" id="GO:0001725">
    <property type="term" value="C:stress fiber"/>
    <property type="evidence" value="ECO:0007669"/>
    <property type="project" value="UniProtKB-ARBA"/>
</dbReference>
<feature type="region of interest" description="Disordered" evidence="22">
    <location>
        <begin position="1182"/>
        <end position="1204"/>
    </location>
</feature>
<evidence type="ECO:0000256" key="2">
    <source>
        <dbReference type="ARBA" id="ARBA00004216"/>
    </source>
</evidence>
<dbReference type="InterPro" id="IPR003598">
    <property type="entry name" value="Ig_sub2"/>
</dbReference>
<organism evidence="24 25">
    <name type="scientific">Oncorhynchus kisutch</name>
    <name type="common">Coho salmon</name>
    <name type="synonym">Salmo kisutch</name>
    <dbReference type="NCBI Taxonomy" id="8019"/>
    <lineage>
        <taxon>Eukaryota</taxon>
        <taxon>Metazoa</taxon>
        <taxon>Chordata</taxon>
        <taxon>Craniata</taxon>
        <taxon>Vertebrata</taxon>
        <taxon>Euteleostomi</taxon>
        <taxon>Actinopterygii</taxon>
        <taxon>Neopterygii</taxon>
        <taxon>Teleostei</taxon>
        <taxon>Protacanthopterygii</taxon>
        <taxon>Salmoniformes</taxon>
        <taxon>Salmonidae</taxon>
        <taxon>Salmoninae</taxon>
        <taxon>Oncorhynchus</taxon>
    </lineage>
</organism>
<keyword evidence="15" id="KW-0009">Actin-binding</keyword>
<dbReference type="Proteomes" id="UP000694557">
    <property type="component" value="Unassembled WGS sequence"/>
</dbReference>
<evidence type="ECO:0000256" key="11">
    <source>
        <dbReference type="ARBA" id="ARBA00022553"/>
    </source>
</evidence>
<keyword evidence="18" id="KW-0393">Immunoglobulin domain</keyword>
<feature type="domain" description="Ig-like" evidence="23">
    <location>
        <begin position="670"/>
        <end position="768"/>
    </location>
</feature>
<comment type="similarity">
    <text evidence="19">Belongs to the myotilin/palladin family.</text>
</comment>
<evidence type="ECO:0000256" key="16">
    <source>
        <dbReference type="ARBA" id="ARBA00023212"/>
    </source>
</evidence>
<dbReference type="FunFam" id="2.60.40.10:FF:000147">
    <property type="entry name" value="Myosin light chain kinase"/>
    <property type="match status" value="1"/>
</dbReference>
<dbReference type="GO" id="GO:0004672">
    <property type="term" value="F:protein kinase activity"/>
    <property type="evidence" value="ECO:0007669"/>
    <property type="project" value="TreeGrafter"/>
</dbReference>
<evidence type="ECO:0000256" key="6">
    <source>
        <dbReference type="ARBA" id="ARBA00004489"/>
    </source>
</evidence>
<feature type="compositionally biased region" description="Low complexity" evidence="22">
    <location>
        <begin position="1012"/>
        <end position="1032"/>
    </location>
</feature>
<comment type="subunit">
    <text evidence="20">Interacts with EPS8. Interacts with LASP1. Interacts with VASP. Interacts with ACTN. Interacts with SORBS2. Interacts with PFN1. Interacts with LPP. Interacts with SPIN90. Interacts with SRC. Interacts with EZR. Interacts with RAI14.</text>
</comment>
<dbReference type="GeneTree" id="ENSGT00940000153441"/>
<proteinExistence type="inferred from homology"/>
<feature type="region of interest" description="Disordered" evidence="22">
    <location>
        <begin position="213"/>
        <end position="267"/>
    </location>
</feature>
<feature type="compositionally biased region" description="Polar residues" evidence="22">
    <location>
        <begin position="242"/>
        <end position="257"/>
    </location>
</feature>
<dbReference type="InterPro" id="IPR036179">
    <property type="entry name" value="Ig-like_dom_sf"/>
</dbReference>
<dbReference type="InterPro" id="IPR007110">
    <property type="entry name" value="Ig-like_dom"/>
</dbReference>
<sequence>MQDGRWNQSLPLSLLMKDGGRVLEGDGGVFSETSSDGDLYLDSMADMDAGVGDFSDLTAFLSQDEINRSLDLAREAFSDAEDRGVTVSPIPRTQEPALYFPSPTPFNTTEYLTKSPSFPHQTKAHSPDDSHSVKVTSSQSFHLSRPIQTTCEAMALPEKFVCHKNITPVYKQDKPRLVHEGLELNERAASATEFCSRAATFIEELSSIFKGSARPEQMGEEDSSSPDSGYLSPKSHWLGPQGSASVPPQPLIQQGAPQQCEPGLGIQPASMMGGMGVTGVPSLSVTGVPIVSNLMSVNELMGKQQHSGAQLMGKQQHSGAQLMGKQQHSGAQLMGKQQHSGAQLMGEQQHSGAKLMGEQQHSGAPLMGKQQHSGAQLMGEQQHSGALLMGKQQHSGAMLMGEQHSGAKLMGEQHSGAKLMGKQQHSGAKLMGEQQHSGAQLMGEQQHSGAQLMGEQQHSGAQLMGEQRHSGAQLMGQQQHSGAQLMGEKLSGAQSVDGDLSLPHFTQKLKSQEVAEGHPIQLECRVAGNPQPLVRWFCEGRELHHCPDIQIWRDGALHTLVIAEAFEDDTGRYTCVASNSLGADNTSAEVYIQGASSSDSEGEVSKSRSGAMPQVQKKTTSISLSIRSPSPKSPEVVPHRSTLVLSAPPHRMQSPVSSLYGGGGPLTAPPIFTKLLQNAQASEGQVVVLECRVRGSFPLQVQWSRQGQVIQDSPDFRILQKKPRSAAEPEEICTLVIAEAFPEDGGQFCCTATNLYGSVSSTAQLSVTGGAFNTPTAVYDSVRNGVAPGDDSVFEDTQAFPPPPPTEISLLEVPPKVPPSTCAEGFHVNELEIWPSMSGLQPVHMYHDVEGQDRANWALQNGRPASPSQPTFSLLPREAQPDFPGPAKMSPPPVKEGPPLPTKPKLAEGIEEETEHDRNAEQLKQLQDQIILEQQEAANWIQHQEQEQEVPPLPQQPPEVPSLPSLPLPPPPSFQELESSAMQTSTFNYARPKQFIAAQSPGGTGPMGGYVTQSSGSSGSSLPSPLSPPTSQKPFTRVVLPPFSKGGSIESQSPSSPSFPPPPPPFLSSSISSLSGPAKDFPPPPPPPPPPVSSAPPYSLAHSNSSSPFTSMPQSPAGFLASVLPATPTSPSFNALGLPKGNGTIAFPRKQSRGTPRLASDSDIQGTKDAVIQDLERKLRFKEERMSNGQQDSSSSDIESVPQKEYKVSSFEQRLISEIEFRLERSPVEESDDDVQHDENATGTGVVPFFDSKLKHYKVFEGMPVTFSCKVIGDPKPKIYWFKDGKQISKRSEHYRISRDADGTCNLHTAAASLDDDGNYTIMAGNPEGRVSCTGRMMVQAVNQRGRSQRSAPGHIRRPRSRSRDSGDENENIQERHFRPHFLQAPGDLIVQEGRLCRMDCKVSGLPTPDLIWQLNGQTIRPDSAHKMLVRENGVHSLVIEPVSSRDAGIYTCIASNRAGQNSFNLELIVAAKEMHKAPSFIEKLQNTGVAEGYPVRLECRVSAVPYPQIFWKKENESFTHNTDRISMHQDNCGYLCMIIQPAMKEDAGWYTVSAKNEAGIVSSTARLDVHTQWQQPNTPKPKKVRPSTSRYAALTERGLDVKAAFFPDSSPLQPGGLVESDDL</sequence>
<feature type="region of interest" description="Disordered" evidence="22">
    <location>
        <begin position="859"/>
        <end position="918"/>
    </location>
</feature>
<dbReference type="PANTHER" id="PTHR47633">
    <property type="entry name" value="IMMUNOGLOBULIN"/>
    <property type="match status" value="1"/>
</dbReference>
<dbReference type="GO" id="GO:0030426">
    <property type="term" value="C:growth cone"/>
    <property type="evidence" value="ECO:0007669"/>
    <property type="project" value="UniProtKB-SubCell"/>
</dbReference>
<feature type="compositionally biased region" description="Low complexity" evidence="22">
    <location>
        <begin position="1067"/>
        <end position="1077"/>
    </location>
</feature>
<protein>
    <recommendedName>
        <fullName evidence="21">Palladin</fullName>
    </recommendedName>
</protein>
<dbReference type="FunFam" id="2.60.40.10:FF:001560">
    <property type="entry name" value="palladin isoform X1"/>
    <property type="match status" value="1"/>
</dbReference>
<evidence type="ECO:0000259" key="23">
    <source>
        <dbReference type="PROSITE" id="PS50835"/>
    </source>
</evidence>
<dbReference type="CDD" id="cd05892">
    <property type="entry name" value="IgI_Myotilin_C"/>
    <property type="match status" value="1"/>
</dbReference>
<keyword evidence="13" id="KW-0965">Cell junction</keyword>
<dbReference type="GO" id="GO:0003779">
    <property type="term" value="F:actin binding"/>
    <property type="evidence" value="ECO:0007669"/>
    <property type="project" value="UniProtKB-KW"/>
</dbReference>
<feature type="compositionally biased region" description="Pro residues" evidence="22">
    <location>
        <begin position="1057"/>
        <end position="1066"/>
    </location>
</feature>
<feature type="domain" description="Ig-like" evidence="23">
    <location>
        <begin position="503"/>
        <end position="591"/>
    </location>
</feature>
<evidence type="ECO:0000313" key="25">
    <source>
        <dbReference type="Proteomes" id="UP000694557"/>
    </source>
</evidence>
<evidence type="ECO:0000256" key="15">
    <source>
        <dbReference type="ARBA" id="ARBA00023203"/>
    </source>
</evidence>
<feature type="region of interest" description="Disordered" evidence="22">
    <location>
        <begin position="595"/>
        <end position="637"/>
    </location>
</feature>
<evidence type="ECO:0000256" key="13">
    <source>
        <dbReference type="ARBA" id="ARBA00022949"/>
    </source>
</evidence>
<keyword evidence="17" id="KW-0966">Cell projection</keyword>
<dbReference type="FunFam" id="2.60.40.10:FF:000256">
    <property type="entry name" value="myopalladin isoform X1"/>
    <property type="match status" value="1"/>
</dbReference>
<evidence type="ECO:0000256" key="8">
    <source>
        <dbReference type="ARBA" id="ARBA00004624"/>
    </source>
</evidence>
<dbReference type="PANTHER" id="PTHR47633:SF4">
    <property type="entry name" value="MYOPALLADIN ISOFORM X1"/>
    <property type="match status" value="1"/>
</dbReference>
<evidence type="ECO:0000256" key="12">
    <source>
        <dbReference type="ARBA" id="ARBA00022737"/>
    </source>
</evidence>
<dbReference type="FunFam" id="2.60.40.10:FF:000761">
    <property type="entry name" value="palladin isoform X2"/>
    <property type="match status" value="1"/>
</dbReference>
<feature type="compositionally biased region" description="Low complexity" evidence="22">
    <location>
        <begin position="1047"/>
        <end position="1056"/>
    </location>
</feature>
<gene>
    <name evidence="24" type="primary">PALLD</name>
    <name evidence="24" type="synonym">palld</name>
</gene>
<feature type="region of interest" description="Disordered" evidence="22">
    <location>
        <begin position="943"/>
        <end position="1169"/>
    </location>
</feature>
<feature type="compositionally biased region" description="Basic and acidic residues" evidence="22">
    <location>
        <begin position="1362"/>
        <end position="1377"/>
    </location>
</feature>
<accession>A0A8C7DPL6</accession>
<feature type="compositionally biased region" description="Polar residues" evidence="22">
    <location>
        <begin position="616"/>
        <end position="630"/>
    </location>
</feature>
<evidence type="ECO:0000256" key="21">
    <source>
        <dbReference type="ARBA" id="ARBA00072991"/>
    </source>
</evidence>
<dbReference type="GO" id="GO:0030027">
    <property type="term" value="C:lamellipodium"/>
    <property type="evidence" value="ECO:0007669"/>
    <property type="project" value="UniProtKB-SubCell"/>
</dbReference>
<comment type="similarity">
    <text evidence="9">Belongs to the protein kinase superfamily. CAMK Ser/Thr protein kinase family.</text>
</comment>
<evidence type="ECO:0000256" key="5">
    <source>
        <dbReference type="ARBA" id="ARBA00004466"/>
    </source>
</evidence>
<reference evidence="24" key="1">
    <citation type="submission" date="2025-08" db="UniProtKB">
        <authorList>
            <consortium name="Ensembl"/>
        </authorList>
    </citation>
    <scope>IDENTIFICATION</scope>
</reference>
<evidence type="ECO:0000256" key="14">
    <source>
        <dbReference type="ARBA" id="ARBA00023157"/>
    </source>
</evidence>
<dbReference type="SMART" id="SM00409">
    <property type="entry name" value="IG"/>
    <property type="match status" value="5"/>
</dbReference>
<keyword evidence="12" id="KW-0677">Repeat</keyword>
<feature type="compositionally biased region" description="Pro residues" evidence="22">
    <location>
        <begin position="951"/>
        <end position="973"/>
    </location>
</feature>
<dbReference type="Pfam" id="PF07679">
    <property type="entry name" value="I-set"/>
    <property type="match status" value="5"/>
</dbReference>
<evidence type="ECO:0000256" key="10">
    <source>
        <dbReference type="ARBA" id="ARBA00022490"/>
    </source>
</evidence>
<comment type="subcellular location">
    <subcellularLocation>
        <location evidence="4">Cell junction</location>
        <location evidence="4">Focal adhesion</location>
    </subcellularLocation>
    <subcellularLocation>
        <location evidence="6">Cell projection</location>
        <location evidence="6">Axon</location>
    </subcellularLocation>
    <subcellularLocation>
        <location evidence="8">Cell projection</location>
        <location evidence="8">Growth cone</location>
    </subcellularLocation>
    <subcellularLocation>
        <location evidence="7">Cell projection</location>
        <location evidence="7">Lamellipodium</location>
    </subcellularLocation>
    <subcellularLocation>
        <location evidence="1">Cell projection</location>
        <location evidence="1">Podosome</location>
    </subcellularLocation>
    <subcellularLocation>
        <location evidence="5">Cell projection</location>
        <location evidence="5">Ruffle</location>
    </subcellularLocation>
    <subcellularLocation>
        <location evidence="3">Cytoplasm</location>
        <location evidence="3">Cytoskeleton</location>
    </subcellularLocation>
    <subcellularLocation>
        <location evidence="2">Cytoplasm</location>
        <location evidence="2">Myofibril</location>
        <location evidence="2">Sarcomere</location>
        <location evidence="2">Z line</location>
    </subcellularLocation>
</comment>
<evidence type="ECO:0000256" key="1">
    <source>
        <dbReference type="ARBA" id="ARBA00004188"/>
    </source>
</evidence>
<evidence type="ECO:0000256" key="20">
    <source>
        <dbReference type="ARBA" id="ARBA00065150"/>
    </source>
</evidence>
<dbReference type="FunFam" id="2.60.40.10:FF:001108">
    <property type="entry name" value="palladin isoform X2"/>
    <property type="match status" value="1"/>
</dbReference>
<evidence type="ECO:0000256" key="22">
    <source>
        <dbReference type="SAM" id="MobiDB-lite"/>
    </source>
</evidence>
<keyword evidence="14" id="KW-1015">Disulfide bond</keyword>
<evidence type="ECO:0000256" key="19">
    <source>
        <dbReference type="ARBA" id="ARBA00061540"/>
    </source>
</evidence>
<dbReference type="GO" id="GO:0002102">
    <property type="term" value="C:podosome"/>
    <property type="evidence" value="ECO:0007669"/>
    <property type="project" value="UniProtKB-SubCell"/>
</dbReference>
<keyword evidence="10" id="KW-0963">Cytoplasm</keyword>
<dbReference type="InterPro" id="IPR003599">
    <property type="entry name" value="Ig_sub"/>
</dbReference>
<dbReference type="GO" id="GO:0030018">
    <property type="term" value="C:Z disc"/>
    <property type="evidence" value="ECO:0007669"/>
    <property type="project" value="UniProtKB-SubCell"/>
</dbReference>
<feature type="compositionally biased region" description="Polar residues" evidence="22">
    <location>
        <begin position="1187"/>
        <end position="1198"/>
    </location>
</feature>
<feature type="compositionally biased region" description="Pro residues" evidence="22">
    <location>
        <begin position="1080"/>
        <end position="1094"/>
    </location>
</feature>
<feature type="region of interest" description="Disordered" evidence="22">
    <location>
        <begin position="1343"/>
        <end position="1378"/>
    </location>
</feature>
<feature type="compositionally biased region" description="Pro residues" evidence="22">
    <location>
        <begin position="889"/>
        <end position="902"/>
    </location>
</feature>
<feature type="compositionally biased region" description="Polar residues" evidence="22">
    <location>
        <begin position="1101"/>
        <end position="1114"/>
    </location>
</feature>
<keyword evidence="16" id="KW-0206">Cytoskeleton</keyword>
<evidence type="ECO:0000313" key="24">
    <source>
        <dbReference type="Ensembl" id="ENSOKIP00005024455.1"/>
    </source>
</evidence>
<dbReference type="SMART" id="SM00408">
    <property type="entry name" value="IGc2"/>
    <property type="match status" value="5"/>
</dbReference>
<dbReference type="GO" id="GO:0005925">
    <property type="term" value="C:focal adhesion"/>
    <property type="evidence" value="ECO:0007669"/>
    <property type="project" value="UniProtKB-SubCell"/>
</dbReference>
<evidence type="ECO:0000256" key="3">
    <source>
        <dbReference type="ARBA" id="ARBA00004245"/>
    </source>
</evidence>
<feature type="domain" description="Ig-like" evidence="23">
    <location>
        <begin position="1479"/>
        <end position="1569"/>
    </location>
</feature>
<dbReference type="InterPro" id="IPR013098">
    <property type="entry name" value="Ig_I-set"/>
</dbReference>
<evidence type="ECO:0000256" key="17">
    <source>
        <dbReference type="ARBA" id="ARBA00023273"/>
    </source>
</evidence>
<dbReference type="Gene3D" id="2.60.40.10">
    <property type="entry name" value="Immunoglobulins"/>
    <property type="match status" value="5"/>
</dbReference>